<name>R8B8R7_PHAM7</name>
<dbReference type="Proteomes" id="UP000014074">
    <property type="component" value="Unassembled WGS sequence"/>
</dbReference>
<dbReference type="InterPro" id="IPR011009">
    <property type="entry name" value="Kinase-like_dom_sf"/>
</dbReference>
<keyword evidence="3" id="KW-1185">Reference proteome</keyword>
<dbReference type="SUPFAM" id="SSF56112">
    <property type="entry name" value="Protein kinase-like (PK-like)"/>
    <property type="match status" value="1"/>
</dbReference>
<dbReference type="EMBL" id="KB933378">
    <property type="protein sequence ID" value="EON95696.1"/>
    <property type="molecule type" value="Genomic_DNA"/>
</dbReference>
<proteinExistence type="predicted"/>
<keyword evidence="2" id="KW-0808">Transferase</keyword>
<dbReference type="eggNOG" id="ENOG502SMIE">
    <property type="taxonomic scope" value="Eukaryota"/>
</dbReference>
<dbReference type="InterPro" id="IPR002575">
    <property type="entry name" value="Aminoglycoside_PTrfase"/>
</dbReference>
<feature type="domain" description="Aminoglycoside phosphotransferase" evidence="1">
    <location>
        <begin position="78"/>
        <end position="244"/>
    </location>
</feature>
<dbReference type="OrthoDB" id="4177236at2759"/>
<dbReference type="Gene3D" id="3.90.1200.10">
    <property type="match status" value="1"/>
</dbReference>
<reference evidence="3" key="1">
    <citation type="journal article" date="2013" name="Genome Announc.">
        <title>Draft genome sequence of the ascomycete Phaeoacremonium aleophilum strain UCR-PA7, a causal agent of the esca disease complex in grapevines.</title>
        <authorList>
            <person name="Blanco-Ulate B."/>
            <person name="Rolshausen P."/>
            <person name="Cantu D."/>
        </authorList>
    </citation>
    <scope>NUCLEOTIDE SEQUENCE [LARGE SCALE GENOMIC DNA]</scope>
    <source>
        <strain evidence="3">UCR-PA7</strain>
    </source>
</reference>
<accession>R8B8R7</accession>
<dbReference type="GeneID" id="19329651"/>
<sequence>MAMAMAMTMTMRLPPVPPPVPYFRDPTDLPGPLPTAEEISDGLSKSDMSLRRSIQGSEGGVCVVRDMFVVKAGHMVTENEGSTLLFLEQQCPGIPSPRLYAMYRKESSGQLCLVMEYLPGVDLRSLWTSLSLDSKSSIASQLRSMTAQMRALTPPDRFIGGVCGGPLHDPLFSTVKPDRTVNGPFEADDQVGLALATASKRNWENSDHHSWLTDYFLRHLPVALRGHRVTFTHADLNSRNILVEKVPLEMGLERGAETTGLSPSGPYRITGIVDWESAGWYPAYWEYASMVGRFHWDSDWLETVDAVMDPYPLEAAMFLLIMRDLGFA</sequence>
<protein>
    <submittedName>
        <fullName evidence="2">Putative phosphotransferase enzyme family protein</fullName>
    </submittedName>
</protein>
<gene>
    <name evidence="2" type="ORF">UCRPA7_8768</name>
</gene>
<dbReference type="InterPro" id="IPR051678">
    <property type="entry name" value="AGP_Transferase"/>
</dbReference>
<dbReference type="HOGENOM" id="CLU_021768_5_1_1"/>
<dbReference type="PANTHER" id="PTHR21310:SF48">
    <property type="entry name" value="AMINOGLYCOSIDE PHOSPHOTRANSFERASE DOMAIN-CONTAINING PROTEIN"/>
    <property type="match status" value="1"/>
</dbReference>
<evidence type="ECO:0000313" key="3">
    <source>
        <dbReference type="Proteomes" id="UP000014074"/>
    </source>
</evidence>
<evidence type="ECO:0000259" key="1">
    <source>
        <dbReference type="Pfam" id="PF01636"/>
    </source>
</evidence>
<dbReference type="AlphaFoldDB" id="R8B8R7"/>
<dbReference type="Pfam" id="PF01636">
    <property type="entry name" value="APH"/>
    <property type="match status" value="1"/>
</dbReference>
<dbReference type="RefSeq" id="XP_007919469.1">
    <property type="nucleotide sequence ID" value="XM_007921278.1"/>
</dbReference>
<evidence type="ECO:0000313" key="2">
    <source>
        <dbReference type="EMBL" id="EON95696.1"/>
    </source>
</evidence>
<dbReference type="PANTHER" id="PTHR21310">
    <property type="entry name" value="AMINOGLYCOSIDE PHOSPHOTRANSFERASE-RELATED-RELATED"/>
    <property type="match status" value="1"/>
</dbReference>
<dbReference type="KEGG" id="tmn:UCRPA7_8768"/>
<organism evidence="2 3">
    <name type="scientific">Phaeoacremonium minimum (strain UCR-PA7)</name>
    <name type="common">Esca disease fungus</name>
    <name type="synonym">Togninia minima</name>
    <dbReference type="NCBI Taxonomy" id="1286976"/>
    <lineage>
        <taxon>Eukaryota</taxon>
        <taxon>Fungi</taxon>
        <taxon>Dikarya</taxon>
        <taxon>Ascomycota</taxon>
        <taxon>Pezizomycotina</taxon>
        <taxon>Sordariomycetes</taxon>
        <taxon>Sordariomycetidae</taxon>
        <taxon>Togniniales</taxon>
        <taxon>Togniniaceae</taxon>
        <taxon>Phaeoacremonium</taxon>
    </lineage>
</organism>
<dbReference type="CDD" id="cd05120">
    <property type="entry name" value="APH_ChoK_like"/>
    <property type="match status" value="1"/>
</dbReference>
<dbReference type="GO" id="GO:0016740">
    <property type="term" value="F:transferase activity"/>
    <property type="evidence" value="ECO:0007669"/>
    <property type="project" value="UniProtKB-KW"/>
</dbReference>